<dbReference type="Pfam" id="PF10406">
    <property type="entry name" value="TAF8_C"/>
    <property type="match status" value="1"/>
</dbReference>
<dbReference type="Proteomes" id="UP000188268">
    <property type="component" value="Unassembled WGS sequence"/>
</dbReference>
<feature type="domain" description="Bromodomain associated" evidence="8">
    <location>
        <begin position="29"/>
        <end position="105"/>
    </location>
</feature>
<dbReference type="CDD" id="cd08049">
    <property type="entry name" value="TAF8"/>
    <property type="match status" value="1"/>
</dbReference>
<dbReference type="SUPFAM" id="SSF47113">
    <property type="entry name" value="Histone-fold"/>
    <property type="match status" value="1"/>
</dbReference>
<evidence type="ECO:0000259" key="8">
    <source>
        <dbReference type="SMART" id="SM00576"/>
    </source>
</evidence>
<keyword evidence="5" id="KW-0804">Transcription</keyword>
<evidence type="ECO:0000256" key="5">
    <source>
        <dbReference type="ARBA" id="ARBA00023163"/>
    </source>
</evidence>
<dbReference type="Gene3D" id="1.10.20.10">
    <property type="entry name" value="Histone, subunit A"/>
    <property type="match status" value="1"/>
</dbReference>
<comment type="caution">
    <text evidence="9">The sequence shown here is derived from an EMBL/GenBank/DDBJ whole genome shotgun (WGS) entry which is preliminary data.</text>
</comment>
<dbReference type="InterPro" id="IPR009072">
    <property type="entry name" value="Histone-fold"/>
</dbReference>
<dbReference type="OrthoDB" id="436852at2759"/>
<dbReference type="InterPro" id="IPR019473">
    <property type="entry name" value="TFIID_su8_C"/>
</dbReference>
<sequence length="373" mass="41456">MSHGGVENTRDTRVSEDQRSLPLERSKADDFGRAVSKIAVAQVCESVGYHGCKESALEALADIAVRYLCDLAKNASFHSNLAGRTECNLFDITQALEEMGVSFGFPGASETGSCLIGSGILKEIIQFVESHEEVPYDQPVPQFPIVRNRKLIPSFEHMNETPPGKHIPTWLPAFPDPHTYIHTPMWNERVSDPHADKIEQARQRRKAERALLSLQQRLVLNGSTGTSAAMDIDSKREKLQESGKNPFFAAPLQPGEKDVSQVVLPTKLSDEASKGNHVSVLEAFAPAIEAMKGGPSNDLDGEKSFLPEKRPAVHFTFRTGKKILGDSLDLSLQKKGERSTTFCLRDEERDDKKRRAEFILRQTTDFPMELNQS</sequence>
<evidence type="ECO:0000313" key="10">
    <source>
        <dbReference type="Proteomes" id="UP000188268"/>
    </source>
</evidence>
<keyword evidence="4" id="KW-0805">Transcription regulation</keyword>
<keyword evidence="10" id="KW-1185">Reference proteome</keyword>
<keyword evidence="6" id="KW-0539">Nucleus</keyword>
<evidence type="ECO:0000256" key="3">
    <source>
        <dbReference type="ARBA" id="ARBA00017307"/>
    </source>
</evidence>
<gene>
    <name evidence="9" type="ORF">CCACVL1_17779</name>
</gene>
<proteinExistence type="inferred from homology"/>
<evidence type="ECO:0000256" key="7">
    <source>
        <dbReference type="SAM" id="MobiDB-lite"/>
    </source>
</evidence>
<dbReference type="Pfam" id="PF07524">
    <property type="entry name" value="Bromo_TP"/>
    <property type="match status" value="1"/>
</dbReference>
<evidence type="ECO:0000256" key="1">
    <source>
        <dbReference type="ARBA" id="ARBA00004123"/>
    </source>
</evidence>
<dbReference type="GO" id="GO:0005669">
    <property type="term" value="C:transcription factor TFIID complex"/>
    <property type="evidence" value="ECO:0007669"/>
    <property type="project" value="InterPro"/>
</dbReference>
<dbReference type="AlphaFoldDB" id="A0A1R3HQB6"/>
<organism evidence="9 10">
    <name type="scientific">Corchorus capsularis</name>
    <name type="common">Jute</name>
    <dbReference type="NCBI Taxonomy" id="210143"/>
    <lineage>
        <taxon>Eukaryota</taxon>
        <taxon>Viridiplantae</taxon>
        <taxon>Streptophyta</taxon>
        <taxon>Embryophyta</taxon>
        <taxon>Tracheophyta</taxon>
        <taxon>Spermatophyta</taxon>
        <taxon>Magnoliopsida</taxon>
        <taxon>eudicotyledons</taxon>
        <taxon>Gunneridae</taxon>
        <taxon>Pentapetalae</taxon>
        <taxon>rosids</taxon>
        <taxon>malvids</taxon>
        <taxon>Malvales</taxon>
        <taxon>Malvaceae</taxon>
        <taxon>Grewioideae</taxon>
        <taxon>Apeibeae</taxon>
        <taxon>Corchorus</taxon>
    </lineage>
</organism>
<name>A0A1R3HQB6_COCAP</name>
<evidence type="ECO:0000313" key="9">
    <source>
        <dbReference type="EMBL" id="OMO72472.1"/>
    </source>
</evidence>
<dbReference type="GO" id="GO:0046982">
    <property type="term" value="F:protein heterodimerization activity"/>
    <property type="evidence" value="ECO:0007669"/>
    <property type="project" value="InterPro"/>
</dbReference>
<reference evidence="9 10" key="1">
    <citation type="submission" date="2013-09" db="EMBL/GenBank/DDBJ databases">
        <title>Corchorus capsularis genome sequencing.</title>
        <authorList>
            <person name="Alam M."/>
            <person name="Haque M.S."/>
            <person name="Islam M.S."/>
            <person name="Emdad E.M."/>
            <person name="Islam M.M."/>
            <person name="Ahmed B."/>
            <person name="Halim A."/>
            <person name="Hossen Q.M.M."/>
            <person name="Hossain M.Z."/>
            <person name="Ahmed R."/>
            <person name="Khan M.M."/>
            <person name="Islam R."/>
            <person name="Rashid M.M."/>
            <person name="Khan S.A."/>
            <person name="Rahman M.S."/>
            <person name="Alam M."/>
        </authorList>
    </citation>
    <scope>NUCLEOTIDE SEQUENCE [LARGE SCALE GENOMIC DNA]</scope>
    <source>
        <strain evidence="10">cv. CVL-1</strain>
        <tissue evidence="9">Whole seedling</tissue>
    </source>
</reference>
<evidence type="ECO:0000256" key="6">
    <source>
        <dbReference type="ARBA" id="ARBA00023242"/>
    </source>
</evidence>
<feature type="compositionally biased region" description="Basic and acidic residues" evidence="7">
    <location>
        <begin position="8"/>
        <end position="25"/>
    </location>
</feature>
<dbReference type="Gramene" id="OMO72472">
    <property type="protein sequence ID" value="OMO72472"/>
    <property type="gene ID" value="CCACVL1_17779"/>
</dbReference>
<dbReference type="InterPro" id="IPR006565">
    <property type="entry name" value="BTP"/>
</dbReference>
<feature type="region of interest" description="Disordered" evidence="7">
    <location>
        <begin position="1"/>
        <end position="25"/>
    </location>
</feature>
<dbReference type="STRING" id="210143.A0A1R3HQB6"/>
<dbReference type="PANTHER" id="PTHR46338:SF1">
    <property type="entry name" value="TRANSCRIPTION INITIATION FACTOR TFIID SUBUNIT 8"/>
    <property type="match status" value="1"/>
</dbReference>
<comment type="subcellular location">
    <subcellularLocation>
        <location evidence="1">Nucleus</location>
    </subcellularLocation>
</comment>
<dbReference type="SMART" id="SM00576">
    <property type="entry name" value="BTP"/>
    <property type="match status" value="1"/>
</dbReference>
<evidence type="ECO:0000256" key="4">
    <source>
        <dbReference type="ARBA" id="ARBA00023015"/>
    </source>
</evidence>
<comment type="similarity">
    <text evidence="2">Belongs to the TAF8 family.</text>
</comment>
<dbReference type="OMA" id="QFLEECG"/>
<protein>
    <recommendedName>
        <fullName evidence="3">Transcription initiation factor TFIID subunit 8</fullName>
    </recommendedName>
</protein>
<accession>A0A1R3HQB6</accession>
<dbReference type="EMBL" id="AWWV01011421">
    <property type="protein sequence ID" value="OMO72472.1"/>
    <property type="molecule type" value="Genomic_DNA"/>
</dbReference>
<dbReference type="PANTHER" id="PTHR46338">
    <property type="entry name" value="TRANSCRIPTION INITIATION FACTOR TFIID SUBUNIT 8"/>
    <property type="match status" value="1"/>
</dbReference>
<evidence type="ECO:0000256" key="2">
    <source>
        <dbReference type="ARBA" id="ARBA00008767"/>
    </source>
</evidence>
<dbReference type="InterPro" id="IPR037818">
    <property type="entry name" value="TAF8"/>
</dbReference>